<feature type="region of interest" description="Disordered" evidence="1">
    <location>
        <begin position="40"/>
        <end position="236"/>
    </location>
</feature>
<feature type="region of interest" description="Disordered" evidence="1">
    <location>
        <begin position="299"/>
        <end position="483"/>
    </location>
</feature>
<keyword evidence="3" id="KW-1185">Reference proteome</keyword>
<reference evidence="2 3" key="1">
    <citation type="submission" date="2015-01" db="EMBL/GenBank/DDBJ databases">
        <title>The Genome Sequence of Exophiala xenobiotica CBS118157.</title>
        <authorList>
            <consortium name="The Broad Institute Genomics Platform"/>
            <person name="Cuomo C."/>
            <person name="de Hoog S."/>
            <person name="Gorbushina A."/>
            <person name="Stielow B."/>
            <person name="Teixiera M."/>
            <person name="Abouelleil A."/>
            <person name="Chapman S.B."/>
            <person name="Priest M."/>
            <person name="Young S.K."/>
            <person name="Wortman J."/>
            <person name="Nusbaum C."/>
            <person name="Birren B."/>
        </authorList>
    </citation>
    <scope>NUCLEOTIDE SEQUENCE [LARGE SCALE GENOMIC DNA]</scope>
    <source>
        <strain evidence="2 3">CBS 118157</strain>
    </source>
</reference>
<dbReference type="RefSeq" id="XP_013315347.1">
    <property type="nucleotide sequence ID" value="XM_013459893.1"/>
</dbReference>
<dbReference type="HOGENOM" id="CLU_484874_0_0_1"/>
<sequence>MPDEPWRDEIQEYAVLLQAVSSGDRSKVVKLLGDYLLRTQDGSSEVDPSLDEQQQEEQQGLYEDDEGNYDEDYYEDEDGQYHGQYGDYGENEGYGDYHNDGQHDIYPDDHENNDTTYPVAKQRKRVRFADEEGTYALENTEPSRPEDGYEYDRNGDDYHGADFDPNSYDGPYDSDLYMSGALAYGDHQSDGFNHAYDQNYAQQNGDGYLGQDPGYDDQSYGGYDQETYPGQYEPDYHRQYDATSSLGSAGYDTNDANYAYNDNEPNLEGIGDEGDETALIGDDDEAVRDSSAFDELGIEDQWDEHLDTADTNEIDQIGPGMEEQEEQVGQLNPDLQDFGDEKGFNNQDEDYEEQEAQAGSAHMHNGTSVSMTGPTSEEVFDQTYEGHLGWKDTTDEADHDPRIATGQVGAGNNQDRLGYPPDSPSEYSVGSNGGSCNTEDDDNSYARDPASVLKDTNVPSSEAYAGLLDELPQDSGDSEPKWNLDELIPDTNRLQDQSRFPEDLDEDCETEAYPEAGDGYMTRNPLRHIYEAERADANPVRPYYDDAPLPFNRPQVIWGEPLDDGLDATPLYYDEDLQDEDYESTTDSIDPHYNVFQLGSRFYTHFNDSTDDPKIRRHMSRRVNPKRTPLYPRSFIDKIRERLS</sequence>
<dbReference type="GeneID" id="25329008"/>
<feature type="compositionally biased region" description="Basic and acidic residues" evidence="1">
    <location>
        <begin position="388"/>
        <end position="402"/>
    </location>
</feature>
<protein>
    <submittedName>
        <fullName evidence="2">Uncharacterized protein</fullName>
    </submittedName>
</protein>
<dbReference type="STRING" id="348802.A0A0D2EH62"/>
<feature type="compositionally biased region" description="Basic and acidic residues" evidence="1">
    <location>
        <begin position="95"/>
        <end position="113"/>
    </location>
</feature>
<feature type="compositionally biased region" description="Acidic residues" evidence="1">
    <location>
        <begin position="62"/>
        <end position="78"/>
    </location>
</feature>
<accession>A0A0D2EH62</accession>
<gene>
    <name evidence="2" type="ORF">PV05_07100</name>
</gene>
<feature type="compositionally biased region" description="Basic and acidic residues" evidence="1">
    <location>
        <begin position="141"/>
        <end position="162"/>
    </location>
</feature>
<dbReference type="Proteomes" id="UP000054342">
    <property type="component" value="Unassembled WGS sequence"/>
</dbReference>
<feature type="compositionally biased region" description="Polar residues" evidence="1">
    <location>
        <begin position="365"/>
        <end position="375"/>
    </location>
</feature>
<dbReference type="OrthoDB" id="4151291at2759"/>
<evidence type="ECO:0000313" key="3">
    <source>
        <dbReference type="Proteomes" id="UP000054342"/>
    </source>
</evidence>
<name>A0A0D2EH62_9EURO</name>
<feature type="compositionally biased region" description="Polar residues" evidence="1">
    <location>
        <begin position="425"/>
        <end position="437"/>
    </location>
</feature>
<feature type="region of interest" description="Disordered" evidence="1">
    <location>
        <begin position="255"/>
        <end position="278"/>
    </location>
</feature>
<evidence type="ECO:0000313" key="2">
    <source>
        <dbReference type="EMBL" id="KIW54763.1"/>
    </source>
</evidence>
<dbReference type="AlphaFoldDB" id="A0A0D2EH62"/>
<evidence type="ECO:0000256" key="1">
    <source>
        <dbReference type="SAM" id="MobiDB-lite"/>
    </source>
</evidence>
<dbReference type="EMBL" id="KN847320">
    <property type="protein sequence ID" value="KIW54763.1"/>
    <property type="molecule type" value="Genomic_DNA"/>
</dbReference>
<organism evidence="2 3">
    <name type="scientific">Exophiala xenobiotica</name>
    <dbReference type="NCBI Taxonomy" id="348802"/>
    <lineage>
        <taxon>Eukaryota</taxon>
        <taxon>Fungi</taxon>
        <taxon>Dikarya</taxon>
        <taxon>Ascomycota</taxon>
        <taxon>Pezizomycotina</taxon>
        <taxon>Eurotiomycetes</taxon>
        <taxon>Chaetothyriomycetidae</taxon>
        <taxon>Chaetothyriales</taxon>
        <taxon>Herpotrichiellaceae</taxon>
        <taxon>Exophiala</taxon>
    </lineage>
</organism>
<proteinExistence type="predicted"/>